<dbReference type="SUPFAM" id="SSF52833">
    <property type="entry name" value="Thioredoxin-like"/>
    <property type="match status" value="4"/>
</dbReference>
<dbReference type="FunCoup" id="A7SHH5">
    <property type="interactions" value="688"/>
</dbReference>
<keyword evidence="6" id="KW-0677">Repeat</keyword>
<dbReference type="FunFam" id="3.40.30.10:FF:000027">
    <property type="entry name" value="protein disulfide-isomerase A2"/>
    <property type="match status" value="1"/>
</dbReference>
<evidence type="ECO:0000256" key="6">
    <source>
        <dbReference type="ARBA" id="ARBA00022737"/>
    </source>
</evidence>
<dbReference type="GO" id="GO:0005788">
    <property type="term" value="C:endoplasmic reticulum lumen"/>
    <property type="evidence" value="ECO:0007669"/>
    <property type="project" value="UniProtKB-SubCell"/>
</dbReference>
<feature type="disulfide bond" description="Redox-active" evidence="11">
    <location>
        <begin position="53"/>
        <end position="56"/>
    </location>
</feature>
<dbReference type="PRINTS" id="PR00421">
    <property type="entry name" value="THIOREDOXIN"/>
</dbReference>
<evidence type="ECO:0000256" key="8">
    <source>
        <dbReference type="ARBA" id="ARBA00023157"/>
    </source>
</evidence>
<dbReference type="CDD" id="cd02982">
    <property type="entry name" value="PDI_b'_family"/>
    <property type="match status" value="1"/>
</dbReference>
<evidence type="ECO:0000256" key="3">
    <source>
        <dbReference type="ARBA" id="ARBA00006347"/>
    </source>
</evidence>
<comment type="catalytic activity">
    <reaction evidence="1 13">
        <text>Catalyzes the rearrangement of -S-S- bonds in proteins.</text>
        <dbReference type="EC" id="5.3.4.1"/>
    </reaction>
</comment>
<dbReference type="GO" id="GO:0005783">
    <property type="term" value="C:endoplasmic reticulum"/>
    <property type="evidence" value="ECO:0000318"/>
    <property type="project" value="GO_Central"/>
</dbReference>
<evidence type="ECO:0000256" key="10">
    <source>
        <dbReference type="ARBA" id="ARBA00023284"/>
    </source>
</evidence>
<dbReference type="PhylomeDB" id="A7SHH5"/>
<dbReference type="OrthoDB" id="72053at2759"/>
<feature type="signal peptide" evidence="13">
    <location>
        <begin position="1"/>
        <end position="17"/>
    </location>
</feature>
<dbReference type="NCBIfam" id="TIGR01130">
    <property type="entry name" value="ER_PDI_fam"/>
    <property type="match status" value="1"/>
</dbReference>
<dbReference type="GO" id="GO:0034976">
    <property type="term" value="P:response to endoplasmic reticulum stress"/>
    <property type="evidence" value="ECO:0000318"/>
    <property type="project" value="GO_Central"/>
</dbReference>
<evidence type="ECO:0000256" key="4">
    <source>
        <dbReference type="ARBA" id="ARBA00012723"/>
    </source>
</evidence>
<dbReference type="CDD" id="cd02981">
    <property type="entry name" value="PDI_b_family"/>
    <property type="match status" value="1"/>
</dbReference>
<evidence type="ECO:0000256" key="1">
    <source>
        <dbReference type="ARBA" id="ARBA00001182"/>
    </source>
</evidence>
<dbReference type="STRING" id="45351.A7SHH5"/>
<dbReference type="InterPro" id="IPR036249">
    <property type="entry name" value="Thioredoxin-like_sf"/>
</dbReference>
<evidence type="ECO:0000256" key="12">
    <source>
        <dbReference type="RuleBase" id="RU004208"/>
    </source>
</evidence>
<keyword evidence="5 13" id="KW-0732">Signal</keyword>
<gene>
    <name evidence="15" type="ORF">NEMVEDRAFT_v1g118540</name>
</gene>
<evidence type="ECO:0000259" key="14">
    <source>
        <dbReference type="PROSITE" id="PS51352"/>
    </source>
</evidence>
<evidence type="ECO:0000256" key="7">
    <source>
        <dbReference type="ARBA" id="ARBA00022824"/>
    </source>
</evidence>
<keyword evidence="7" id="KW-0256">Endoplasmic reticulum</keyword>
<evidence type="ECO:0000256" key="11">
    <source>
        <dbReference type="PIRSR" id="PIRSR605792-51"/>
    </source>
</evidence>
<dbReference type="NCBIfam" id="TIGR01126">
    <property type="entry name" value="pdi_dom"/>
    <property type="match status" value="2"/>
</dbReference>
<protein>
    <recommendedName>
        <fullName evidence="4 13">Protein disulfide-isomerase</fullName>
        <ecNumber evidence="4 13">5.3.4.1</ecNumber>
    </recommendedName>
</protein>
<accession>A7SHH5</accession>
<dbReference type="InterPro" id="IPR005792">
    <property type="entry name" value="Prot_disulphide_isomerase"/>
</dbReference>
<evidence type="ECO:0000256" key="5">
    <source>
        <dbReference type="ARBA" id="ARBA00022729"/>
    </source>
</evidence>
<dbReference type="FunFam" id="3.40.30.10:FF:000030">
    <property type="entry name" value="Protein disulfide-isomerase"/>
    <property type="match status" value="1"/>
</dbReference>
<dbReference type="HOGENOM" id="CLU_025879_1_0_1"/>
<dbReference type="FunFam" id="3.40.30.10:FF:000042">
    <property type="entry name" value="protein disulfide-isomerase A2"/>
    <property type="match status" value="1"/>
</dbReference>
<dbReference type="Proteomes" id="UP000001593">
    <property type="component" value="Unassembled WGS sequence"/>
</dbReference>
<dbReference type="InterPro" id="IPR017937">
    <property type="entry name" value="Thioredoxin_CS"/>
</dbReference>
<keyword evidence="16" id="KW-1185">Reference proteome</keyword>
<dbReference type="CDD" id="cd02961">
    <property type="entry name" value="PDI_a_family"/>
    <property type="match status" value="1"/>
</dbReference>
<dbReference type="GO" id="GO:0006457">
    <property type="term" value="P:protein folding"/>
    <property type="evidence" value="ECO:0000318"/>
    <property type="project" value="GO_Central"/>
</dbReference>
<dbReference type="eggNOG" id="KOG0190">
    <property type="taxonomic scope" value="Eukaryota"/>
</dbReference>
<proteinExistence type="inferred from homology"/>
<dbReference type="InterPro" id="IPR013766">
    <property type="entry name" value="Thioredoxin_domain"/>
</dbReference>
<dbReference type="EMBL" id="DS469660">
    <property type="protein sequence ID" value="EDO36830.1"/>
    <property type="molecule type" value="Genomic_DNA"/>
</dbReference>
<dbReference type="CDD" id="cd02995">
    <property type="entry name" value="PDI_a_PDI_a'_C"/>
    <property type="match status" value="1"/>
</dbReference>
<comment type="subcellular location">
    <subcellularLocation>
        <location evidence="2">Endoplasmic reticulum lumen</location>
    </subcellularLocation>
</comment>
<reference evidence="15 16" key="1">
    <citation type="journal article" date="2007" name="Science">
        <title>Sea anemone genome reveals ancestral eumetazoan gene repertoire and genomic organization.</title>
        <authorList>
            <person name="Putnam N.H."/>
            <person name="Srivastava M."/>
            <person name="Hellsten U."/>
            <person name="Dirks B."/>
            <person name="Chapman J."/>
            <person name="Salamov A."/>
            <person name="Terry A."/>
            <person name="Shapiro H."/>
            <person name="Lindquist E."/>
            <person name="Kapitonov V.V."/>
            <person name="Jurka J."/>
            <person name="Genikhovich G."/>
            <person name="Grigoriev I.V."/>
            <person name="Lucas S.M."/>
            <person name="Steele R.E."/>
            <person name="Finnerty J.R."/>
            <person name="Technau U."/>
            <person name="Martindale M.Q."/>
            <person name="Rokhsar D.S."/>
        </authorList>
    </citation>
    <scope>NUCLEOTIDE SEQUENCE [LARGE SCALE GENOMIC DNA]</scope>
    <source>
        <strain evidence="16">CH2 X CH6</strain>
    </source>
</reference>
<dbReference type="PANTHER" id="PTHR18929">
    <property type="entry name" value="PROTEIN DISULFIDE ISOMERASE"/>
    <property type="match status" value="1"/>
</dbReference>
<dbReference type="InParanoid" id="A7SHH5"/>
<dbReference type="AlphaFoldDB" id="A7SHH5"/>
<evidence type="ECO:0000313" key="16">
    <source>
        <dbReference type="Proteomes" id="UP000001593"/>
    </source>
</evidence>
<evidence type="ECO:0000256" key="9">
    <source>
        <dbReference type="ARBA" id="ARBA00023235"/>
    </source>
</evidence>
<dbReference type="OMA" id="FFGMKKD"/>
<name>A7SHH5_NEMVE</name>
<keyword evidence="10 11" id="KW-0676">Redox-active center</keyword>
<evidence type="ECO:0000313" key="15">
    <source>
        <dbReference type="EMBL" id="EDO36830.1"/>
    </source>
</evidence>
<dbReference type="PROSITE" id="PS00194">
    <property type="entry name" value="THIOREDOXIN_1"/>
    <property type="match status" value="2"/>
</dbReference>
<evidence type="ECO:0000256" key="13">
    <source>
        <dbReference type="RuleBase" id="RU361130"/>
    </source>
</evidence>
<dbReference type="GO" id="GO:0003756">
    <property type="term" value="F:protein disulfide isomerase activity"/>
    <property type="evidence" value="ECO:0000318"/>
    <property type="project" value="GO_Central"/>
</dbReference>
<feature type="domain" description="Thioredoxin" evidence="14">
    <location>
        <begin position="346"/>
        <end position="470"/>
    </location>
</feature>
<dbReference type="Pfam" id="PF13848">
    <property type="entry name" value="Thioredoxin_6"/>
    <property type="match status" value="1"/>
</dbReference>
<dbReference type="EC" id="5.3.4.1" evidence="4 13"/>
<dbReference type="PROSITE" id="PS51352">
    <property type="entry name" value="THIOREDOXIN_2"/>
    <property type="match status" value="2"/>
</dbReference>
<organism evidence="15 16">
    <name type="scientific">Nematostella vectensis</name>
    <name type="common">Starlet sea anemone</name>
    <dbReference type="NCBI Taxonomy" id="45351"/>
    <lineage>
        <taxon>Eukaryota</taxon>
        <taxon>Metazoa</taxon>
        <taxon>Cnidaria</taxon>
        <taxon>Anthozoa</taxon>
        <taxon>Hexacorallia</taxon>
        <taxon>Actiniaria</taxon>
        <taxon>Edwardsiidae</taxon>
        <taxon>Nematostella</taxon>
    </lineage>
</organism>
<dbReference type="FunFam" id="3.40.30.10:FF:000023">
    <property type="entry name" value="Protein disulfide-isomerase"/>
    <property type="match status" value="1"/>
</dbReference>
<sequence length="481" mass="53434">MKLLPVLLLALVSLAYSEEIKEEEDVLVLTEKNFDEAVAANKHVLVEFYAPWCGHCKALAPEYAKAAGQLKSEKSEIKLAKVDATAETKLGEKFQVQGYPTIKFFKDGKPSEYAGGRTAPEIVSWLNKKTGPPAKDLATADAMKDFITKEVAVVGFFTDKESDAAKAFLSAADGIDDVEFGIVSDKAIASEHKVEGDKIVLFKKFDEGRNDYDGEYDFEKIQQFVKANQLPLVTEFSDETAPKIFGGDVKHHILLFTNKTSDGFKATHEAFTGGAKDFKGKVLFVYVNTEVEDNQRIVEFFGIQSSELPTIRLINLADDDMTKYKPTAAEITSENVKEFVQAFLDKKLKPHLLSAEIPEDWDSKPVKVLCGKNFDEVARNKDKNVFVEFYAPWCGHCKQLAPIWDQLGEKYKDHADIVVAKMDSTANEVEGVKVHSFPTIKYFPKEGEAVDYNGGRTLDDFVKFLESGGKAGNEPAAEGEE</sequence>
<dbReference type="KEGG" id="nve:5508303"/>
<dbReference type="PANTHER" id="PTHR18929:SF240">
    <property type="entry name" value="PROTEIN DISULFIDE-ISOMERASE"/>
    <property type="match status" value="1"/>
</dbReference>
<evidence type="ECO:0000256" key="2">
    <source>
        <dbReference type="ARBA" id="ARBA00004319"/>
    </source>
</evidence>
<comment type="similarity">
    <text evidence="3 12">Belongs to the protein disulfide isomerase family.</text>
</comment>
<keyword evidence="9 13" id="KW-0413">Isomerase</keyword>
<feature type="disulfide bond" description="Redox-active" evidence="11">
    <location>
        <begin position="394"/>
        <end position="397"/>
    </location>
</feature>
<dbReference type="Gene3D" id="3.40.30.10">
    <property type="entry name" value="Glutaredoxin"/>
    <property type="match status" value="4"/>
</dbReference>
<keyword evidence="8 11" id="KW-1015">Disulfide bond</keyword>
<dbReference type="Pfam" id="PF00085">
    <property type="entry name" value="Thioredoxin"/>
    <property type="match status" value="2"/>
</dbReference>
<feature type="domain" description="Thioredoxin" evidence="14">
    <location>
        <begin position="7"/>
        <end position="131"/>
    </location>
</feature>
<feature type="non-terminal residue" evidence="15">
    <location>
        <position position="481"/>
    </location>
</feature>
<feature type="chain" id="PRO_5005121893" description="Protein disulfide-isomerase" evidence="13">
    <location>
        <begin position="18"/>
        <end position="481"/>
    </location>
</feature>
<dbReference type="InterPro" id="IPR005788">
    <property type="entry name" value="PDI_thioredoxin-like_dom"/>
</dbReference>